<evidence type="ECO:0000313" key="5">
    <source>
        <dbReference type="EMBL" id="CEM07524.1"/>
    </source>
</evidence>
<keyword evidence="1" id="KW-0677">Repeat</keyword>
<dbReference type="PROSITE" id="PS50088">
    <property type="entry name" value="ANK_REPEAT"/>
    <property type="match status" value="3"/>
</dbReference>
<gene>
    <name evidence="5" type="ORF">Vbra_14457</name>
</gene>
<dbReference type="VEuPathDB" id="CryptoDB:Vbra_14457"/>
<keyword evidence="2 3" id="KW-0040">ANK repeat</keyword>
<organism evidence="5 6">
    <name type="scientific">Vitrella brassicaformis (strain CCMP3155)</name>
    <dbReference type="NCBI Taxonomy" id="1169540"/>
    <lineage>
        <taxon>Eukaryota</taxon>
        <taxon>Sar</taxon>
        <taxon>Alveolata</taxon>
        <taxon>Colpodellida</taxon>
        <taxon>Vitrellaceae</taxon>
        <taxon>Vitrella</taxon>
    </lineage>
</organism>
<accession>A0A0G4F4Y2</accession>
<dbReference type="Proteomes" id="UP000041254">
    <property type="component" value="Unassembled WGS sequence"/>
</dbReference>
<dbReference type="OMA" id="MGHVLCE"/>
<dbReference type="AlphaFoldDB" id="A0A0G4F4Y2"/>
<dbReference type="PROSITE" id="PS50297">
    <property type="entry name" value="ANK_REP_REGION"/>
    <property type="match status" value="3"/>
</dbReference>
<evidence type="ECO:0000313" key="6">
    <source>
        <dbReference type="Proteomes" id="UP000041254"/>
    </source>
</evidence>
<evidence type="ECO:0000256" key="4">
    <source>
        <dbReference type="SAM" id="Phobius"/>
    </source>
</evidence>
<evidence type="ECO:0000256" key="1">
    <source>
        <dbReference type="ARBA" id="ARBA00022737"/>
    </source>
</evidence>
<dbReference type="Pfam" id="PF12796">
    <property type="entry name" value="Ank_2"/>
    <property type="match status" value="1"/>
</dbReference>
<dbReference type="PANTHER" id="PTHR24201">
    <property type="entry name" value="ANK_REP_REGION DOMAIN-CONTAINING PROTEIN"/>
    <property type="match status" value="1"/>
</dbReference>
<evidence type="ECO:0000256" key="2">
    <source>
        <dbReference type="ARBA" id="ARBA00023043"/>
    </source>
</evidence>
<dbReference type="Gene3D" id="1.25.40.20">
    <property type="entry name" value="Ankyrin repeat-containing domain"/>
    <property type="match status" value="1"/>
</dbReference>
<sequence>MSTLALSLPLHGRVTIMVLVMALVLVATGTAMRLRRAAFVPSLQPAPHVRQLWLPRESRRAQPKPPSTRLADFMSEKDIMDCTDQDRLASEEDATEERRRTLKAELLQLDKTLALIQRRRAAVVAEEDARRRAEIRASTPGAEGEVPEDFAFNYLFAATEGNVAALEDYLERDVVDIDKTKDWWGATALICAVMGGNIDAVRLLLDRGASMDLVNDSGSTAAILAARRGYDETLQLLADRGASLNIKDKWGDTALHEAARNGELDCLKVLIDKGTDANLTNFQGETAMDVASAMGHVLCETFLEPHTKSAEKHEFEDLPL</sequence>
<feature type="repeat" description="ANK" evidence="3">
    <location>
        <begin position="217"/>
        <end position="249"/>
    </location>
</feature>
<dbReference type="EMBL" id="CDMY01000376">
    <property type="protein sequence ID" value="CEM07524.1"/>
    <property type="molecule type" value="Genomic_DNA"/>
</dbReference>
<dbReference type="InParanoid" id="A0A0G4F4Y2"/>
<protein>
    <submittedName>
        <fullName evidence="5">Uncharacterized protein</fullName>
    </submittedName>
</protein>
<dbReference type="InterPro" id="IPR036770">
    <property type="entry name" value="Ankyrin_rpt-contain_sf"/>
</dbReference>
<evidence type="ECO:0000256" key="3">
    <source>
        <dbReference type="PROSITE-ProRule" id="PRU00023"/>
    </source>
</evidence>
<keyword evidence="4" id="KW-0472">Membrane</keyword>
<proteinExistence type="predicted"/>
<dbReference type="SUPFAM" id="SSF48403">
    <property type="entry name" value="Ankyrin repeat"/>
    <property type="match status" value="1"/>
</dbReference>
<feature type="repeat" description="ANK" evidence="3">
    <location>
        <begin position="250"/>
        <end position="282"/>
    </location>
</feature>
<dbReference type="STRING" id="1169540.A0A0G4F4Y2"/>
<dbReference type="PhylomeDB" id="A0A0G4F4Y2"/>
<dbReference type="InterPro" id="IPR002110">
    <property type="entry name" value="Ankyrin_rpt"/>
</dbReference>
<name>A0A0G4F4Y2_VITBC</name>
<dbReference type="Pfam" id="PF00023">
    <property type="entry name" value="Ank"/>
    <property type="match status" value="1"/>
</dbReference>
<dbReference type="InterPro" id="IPR050776">
    <property type="entry name" value="Ank_Repeat/CDKN_Inhibitor"/>
</dbReference>
<reference evidence="5 6" key="1">
    <citation type="submission" date="2014-11" db="EMBL/GenBank/DDBJ databases">
        <authorList>
            <person name="Zhu J."/>
            <person name="Qi W."/>
            <person name="Song R."/>
        </authorList>
    </citation>
    <scope>NUCLEOTIDE SEQUENCE [LARGE SCALE GENOMIC DNA]</scope>
</reference>
<keyword evidence="6" id="KW-1185">Reference proteome</keyword>
<keyword evidence="4" id="KW-1133">Transmembrane helix</keyword>
<dbReference type="OrthoDB" id="408027at2759"/>
<dbReference type="SMART" id="SM00248">
    <property type="entry name" value="ANK"/>
    <property type="match status" value="3"/>
</dbReference>
<feature type="transmembrane region" description="Helical" evidence="4">
    <location>
        <begin position="12"/>
        <end position="32"/>
    </location>
</feature>
<feature type="repeat" description="ANK" evidence="3">
    <location>
        <begin position="184"/>
        <end position="216"/>
    </location>
</feature>
<keyword evidence="4" id="KW-0812">Transmembrane</keyword>